<name>A0A858WP02_9CAUD</name>
<dbReference type="Proteomes" id="UP000671952">
    <property type="component" value="Segment"/>
</dbReference>
<protein>
    <submittedName>
        <fullName evidence="1">Tail component Z</fullName>
    </submittedName>
</protein>
<keyword evidence="2" id="KW-1185">Reference proteome</keyword>
<organism evidence="1 2">
    <name type="scientific">Xanthomonas phage FoX4</name>
    <dbReference type="NCBI Taxonomy" id="2723900"/>
    <lineage>
        <taxon>Viruses</taxon>
        <taxon>Duplodnaviria</taxon>
        <taxon>Heunggongvirae</taxon>
        <taxon>Uroviricota</taxon>
        <taxon>Caudoviricetes</taxon>
        <taxon>Foxquatrovirus</taxon>
        <taxon>Foxquatrovirus fox4</taxon>
    </lineage>
</organism>
<dbReference type="EMBL" id="MT161385">
    <property type="protein sequence ID" value="QJI52978.1"/>
    <property type="molecule type" value="Genomic_DNA"/>
</dbReference>
<evidence type="ECO:0000313" key="1">
    <source>
        <dbReference type="EMBL" id="QJI52978.1"/>
    </source>
</evidence>
<reference evidence="1" key="1">
    <citation type="submission" date="2020-03" db="EMBL/GenBank/DDBJ databases">
        <title>Development of an integrated pest management strategy to control Xanthomonas campestris pv. campestris by using bacteriophages.</title>
        <authorList>
            <person name="Holtappels D."/>
            <person name="Rombouts S."/>
            <person name="Lavigne R."/>
            <person name="Wagemans J."/>
        </authorList>
    </citation>
    <scope>NUCLEOTIDE SEQUENCE</scope>
</reference>
<evidence type="ECO:0000313" key="2">
    <source>
        <dbReference type="Proteomes" id="UP000671952"/>
    </source>
</evidence>
<accession>A0A858WP02</accession>
<proteinExistence type="predicted"/>
<sequence>MVAFVVASGLSDMRRYLEALPQVAERAAVLAVNQVAQRDAITLSKREMRAQIDFPAGYLEGGRRLSVNRRATSVSIEASIVGRDRPTSLARFARGQNPQNTRGQGVRVQVKKGRTQVLRKAFMVPLRNGNLGVAVRLPKGETLRNSDGAKQLSNNVYLLYGPSVDQVFRGVASDITPQLSRNLSNEFLRQFARLSSGI</sequence>
<gene>
    <name evidence="1" type="ORF">XccvBFoX4_gp24</name>
</gene>